<evidence type="ECO:0000259" key="6">
    <source>
        <dbReference type="PROSITE" id="PS50977"/>
    </source>
</evidence>
<dbReference type="InterPro" id="IPR050109">
    <property type="entry name" value="HTH-type_TetR-like_transc_reg"/>
</dbReference>
<proteinExistence type="predicted"/>
<evidence type="ECO:0000256" key="2">
    <source>
        <dbReference type="ARBA" id="ARBA00023015"/>
    </source>
</evidence>
<dbReference type="PROSITE" id="PS50977">
    <property type="entry name" value="HTH_TETR_2"/>
    <property type="match status" value="1"/>
</dbReference>
<keyword evidence="2" id="KW-0805">Transcription regulation</keyword>
<protein>
    <submittedName>
        <fullName evidence="7">TetR family transcriptional regulator C-terminal domain-containing protein</fullName>
    </submittedName>
</protein>
<dbReference type="AlphaFoldDB" id="A0A9X1STQ3"/>
<dbReference type="PANTHER" id="PTHR30055:SF226">
    <property type="entry name" value="HTH-TYPE TRANSCRIPTIONAL REGULATOR PKSA"/>
    <property type="match status" value="1"/>
</dbReference>
<dbReference type="SUPFAM" id="SSF48498">
    <property type="entry name" value="Tetracyclin repressor-like, C-terminal domain"/>
    <property type="match status" value="1"/>
</dbReference>
<keyword evidence="8" id="KW-1185">Reference proteome</keyword>
<keyword evidence="3 5" id="KW-0238">DNA-binding</keyword>
<dbReference type="InterPro" id="IPR009057">
    <property type="entry name" value="Homeodomain-like_sf"/>
</dbReference>
<dbReference type="InterPro" id="IPR001647">
    <property type="entry name" value="HTH_TetR"/>
</dbReference>
<feature type="DNA-binding region" description="H-T-H motif" evidence="5">
    <location>
        <begin position="31"/>
        <end position="50"/>
    </location>
</feature>
<dbReference type="PROSITE" id="PS01081">
    <property type="entry name" value="HTH_TETR_1"/>
    <property type="match status" value="1"/>
</dbReference>
<reference evidence="7" key="1">
    <citation type="submission" date="2021-11" db="EMBL/GenBank/DDBJ databases">
        <title>Streptomyces corallinus and Kineosporia corallina sp. nov., two new coral-derived marine actinobacteria.</title>
        <authorList>
            <person name="Buangrab K."/>
            <person name="Sutthacheep M."/>
            <person name="Yeemin T."/>
            <person name="Harunari E."/>
            <person name="Igarashi Y."/>
            <person name="Sripreechasak P."/>
            <person name="Kanchanasin P."/>
            <person name="Tanasupawat S."/>
            <person name="Phongsopitanun W."/>
        </authorList>
    </citation>
    <scope>NUCLEOTIDE SEQUENCE</scope>
    <source>
        <strain evidence="7">JCM 31032</strain>
    </source>
</reference>
<keyword evidence="4" id="KW-0804">Transcription</keyword>
<dbReference type="InterPro" id="IPR039538">
    <property type="entry name" value="BetI_C"/>
</dbReference>
<dbReference type="Pfam" id="PF13977">
    <property type="entry name" value="TetR_C_6"/>
    <property type="match status" value="1"/>
</dbReference>
<name>A0A9X1STQ3_9ACTN</name>
<evidence type="ECO:0000256" key="3">
    <source>
        <dbReference type="ARBA" id="ARBA00023125"/>
    </source>
</evidence>
<dbReference type="Gene3D" id="1.10.357.10">
    <property type="entry name" value="Tetracycline Repressor, domain 2"/>
    <property type="match status" value="1"/>
</dbReference>
<evidence type="ECO:0000256" key="1">
    <source>
        <dbReference type="ARBA" id="ARBA00022491"/>
    </source>
</evidence>
<evidence type="ECO:0000313" key="8">
    <source>
        <dbReference type="Proteomes" id="UP001138997"/>
    </source>
</evidence>
<evidence type="ECO:0000313" key="7">
    <source>
        <dbReference type="EMBL" id="MCD5311576.1"/>
    </source>
</evidence>
<dbReference type="SUPFAM" id="SSF46689">
    <property type="entry name" value="Homeodomain-like"/>
    <property type="match status" value="1"/>
</dbReference>
<keyword evidence="1" id="KW-0678">Repressor</keyword>
<dbReference type="InterPro" id="IPR036271">
    <property type="entry name" value="Tet_transcr_reg_TetR-rel_C_sf"/>
</dbReference>
<evidence type="ECO:0000256" key="4">
    <source>
        <dbReference type="ARBA" id="ARBA00023163"/>
    </source>
</evidence>
<accession>A0A9X1STQ3</accession>
<feature type="domain" description="HTH tetR-type" evidence="6">
    <location>
        <begin position="8"/>
        <end position="68"/>
    </location>
</feature>
<dbReference type="Proteomes" id="UP001138997">
    <property type="component" value="Unassembled WGS sequence"/>
</dbReference>
<organism evidence="7 8">
    <name type="scientific">Kineosporia babensis</name>
    <dbReference type="NCBI Taxonomy" id="499548"/>
    <lineage>
        <taxon>Bacteria</taxon>
        <taxon>Bacillati</taxon>
        <taxon>Actinomycetota</taxon>
        <taxon>Actinomycetes</taxon>
        <taxon>Kineosporiales</taxon>
        <taxon>Kineosporiaceae</taxon>
        <taxon>Kineosporia</taxon>
    </lineage>
</organism>
<evidence type="ECO:0000256" key="5">
    <source>
        <dbReference type="PROSITE-ProRule" id="PRU00335"/>
    </source>
</evidence>
<comment type="caution">
    <text evidence="7">The sequence shown here is derived from an EMBL/GenBank/DDBJ whole genome shotgun (WGS) entry which is preliminary data.</text>
</comment>
<dbReference type="RefSeq" id="WP_231440905.1">
    <property type="nucleotide sequence ID" value="NZ_JAJOMB010000005.1"/>
</dbReference>
<sequence length="218" mass="24144">MVRTIDAGERRRLLADAVWRLMRWGGLEAASVRSVAAEAGLATGSVRHFFSTQDELHEFAMRELFRIVAERVQRVLAQPPEAFGSTTTADEGRGFSPGQARARVVAVLLETQPMSPEQSELFLVSLQFVSKAMVHPALRPVARETADLLHDTYRQLLEFLVQTGAARADLDIERTAGDLGVVLDGLAMRRLTAPHLLEVEDIRATVTTFVDRLRGDQP</sequence>
<dbReference type="InterPro" id="IPR023772">
    <property type="entry name" value="DNA-bd_HTH_TetR-type_CS"/>
</dbReference>
<gene>
    <name evidence="7" type="ORF">LR394_11740</name>
</gene>
<dbReference type="PANTHER" id="PTHR30055">
    <property type="entry name" value="HTH-TYPE TRANSCRIPTIONAL REGULATOR RUTR"/>
    <property type="match status" value="1"/>
</dbReference>
<dbReference type="EMBL" id="JAJOMB010000005">
    <property type="protein sequence ID" value="MCD5311576.1"/>
    <property type="molecule type" value="Genomic_DNA"/>
</dbReference>
<dbReference type="GO" id="GO:0003700">
    <property type="term" value="F:DNA-binding transcription factor activity"/>
    <property type="evidence" value="ECO:0007669"/>
    <property type="project" value="TreeGrafter"/>
</dbReference>
<dbReference type="GO" id="GO:0000976">
    <property type="term" value="F:transcription cis-regulatory region binding"/>
    <property type="evidence" value="ECO:0007669"/>
    <property type="project" value="TreeGrafter"/>
</dbReference>